<keyword evidence="3 9" id="KW-0963">Cytoplasm</keyword>
<dbReference type="GO" id="GO:0005829">
    <property type="term" value="C:cytosol"/>
    <property type="evidence" value="ECO:0007669"/>
    <property type="project" value="TreeGrafter"/>
</dbReference>
<feature type="region of interest" description="Disordered" evidence="12">
    <location>
        <begin position="76"/>
        <end position="121"/>
    </location>
</feature>
<dbReference type="Gene3D" id="3.40.50.300">
    <property type="entry name" value="P-loop containing nucleotide triphosphate hydrolases"/>
    <property type="match status" value="1"/>
</dbReference>
<keyword evidence="5 9" id="KW-0547">Nucleotide-binding</keyword>
<keyword evidence="11" id="KW-0175">Coiled coil</keyword>
<dbReference type="InterPro" id="IPR005225">
    <property type="entry name" value="Small_GTP-bd"/>
</dbReference>
<feature type="region of interest" description="Disordered" evidence="12">
    <location>
        <begin position="255"/>
        <end position="278"/>
    </location>
</feature>
<dbReference type="EMBL" id="CP003481">
    <property type="protein sequence ID" value="AFI06618.1"/>
    <property type="molecule type" value="Genomic_DNA"/>
</dbReference>
<accession>I0EUJ9</accession>
<keyword evidence="7 9" id="KW-0342">GTP-binding</keyword>
<feature type="compositionally biased region" description="Polar residues" evidence="12">
    <location>
        <begin position="231"/>
        <end position="241"/>
    </location>
</feature>
<dbReference type="Pfam" id="PF04760">
    <property type="entry name" value="IF2_N"/>
    <property type="match status" value="1"/>
</dbReference>
<dbReference type="Gene3D" id="3.40.50.10050">
    <property type="entry name" value="Translation initiation factor IF- 2, domain 3"/>
    <property type="match status" value="1"/>
</dbReference>
<organism evidence="14 15">
    <name type="scientific">Helicobacter cetorum (strain ATCC BAA-540 / CCUG 52418 / MIT 99-5656)</name>
    <dbReference type="NCBI Taxonomy" id="1163745"/>
    <lineage>
        <taxon>Bacteria</taxon>
        <taxon>Pseudomonadati</taxon>
        <taxon>Campylobacterota</taxon>
        <taxon>Epsilonproteobacteria</taxon>
        <taxon>Campylobacterales</taxon>
        <taxon>Helicobacteraceae</taxon>
        <taxon>Helicobacter</taxon>
    </lineage>
</organism>
<evidence type="ECO:0000256" key="1">
    <source>
        <dbReference type="ARBA" id="ARBA00007733"/>
    </source>
</evidence>
<dbReference type="InterPro" id="IPR053905">
    <property type="entry name" value="EF-G-like_DII"/>
</dbReference>
<dbReference type="Pfam" id="PF11987">
    <property type="entry name" value="IF-2"/>
    <property type="match status" value="1"/>
</dbReference>
<feature type="binding site" evidence="9">
    <location>
        <begin position="456"/>
        <end position="463"/>
    </location>
    <ligand>
        <name>GTP</name>
        <dbReference type="ChEBI" id="CHEBI:37565"/>
    </ligand>
</feature>
<dbReference type="FunFam" id="3.40.50.300:FF:000019">
    <property type="entry name" value="Translation initiation factor IF-2"/>
    <property type="match status" value="1"/>
</dbReference>
<dbReference type="FunFam" id="2.40.30.10:FF:000008">
    <property type="entry name" value="Translation initiation factor IF-2"/>
    <property type="match status" value="1"/>
</dbReference>
<evidence type="ECO:0000256" key="5">
    <source>
        <dbReference type="ARBA" id="ARBA00022741"/>
    </source>
</evidence>
<evidence type="ECO:0000256" key="3">
    <source>
        <dbReference type="ARBA" id="ARBA00022490"/>
    </source>
</evidence>
<dbReference type="CDD" id="cd03702">
    <property type="entry name" value="IF2_mtIF2_II"/>
    <property type="match status" value="1"/>
</dbReference>
<dbReference type="HOGENOM" id="CLU_006301_4_1_7"/>
<dbReference type="eggNOG" id="COG0532">
    <property type="taxonomic scope" value="Bacteria"/>
</dbReference>
<feature type="region of interest" description="Disordered" evidence="12">
    <location>
        <begin position="181"/>
        <end position="241"/>
    </location>
</feature>
<keyword evidence="4 9" id="KW-0396">Initiation factor</keyword>
<dbReference type="PANTHER" id="PTHR43381:SF5">
    <property type="entry name" value="TR-TYPE G DOMAIN-CONTAINING PROTEIN"/>
    <property type="match status" value="1"/>
</dbReference>
<dbReference type="FunFam" id="2.40.30.10:FF:000054">
    <property type="entry name" value="Translation initiation factor IF-2"/>
    <property type="match status" value="1"/>
</dbReference>
<evidence type="ECO:0000256" key="2">
    <source>
        <dbReference type="ARBA" id="ARBA00020675"/>
    </source>
</evidence>
<evidence type="ECO:0000256" key="6">
    <source>
        <dbReference type="ARBA" id="ARBA00022917"/>
    </source>
</evidence>
<name>I0EUJ9_HELCM</name>
<evidence type="ECO:0000256" key="7">
    <source>
        <dbReference type="ARBA" id="ARBA00023134"/>
    </source>
</evidence>
<comment type="subcellular location">
    <subcellularLocation>
        <location evidence="9">Cytoplasm</location>
    </subcellularLocation>
</comment>
<proteinExistence type="inferred from homology"/>
<gene>
    <name evidence="9 14" type="primary">infB</name>
    <name evidence="14" type="ordered locus">HCD_08170</name>
</gene>
<evidence type="ECO:0000256" key="8">
    <source>
        <dbReference type="ARBA" id="ARBA00025162"/>
    </source>
</evidence>
<dbReference type="NCBIfam" id="TIGR00231">
    <property type="entry name" value="small_GTP"/>
    <property type="match status" value="1"/>
</dbReference>
<feature type="region of interest" description="G-domain" evidence="9">
    <location>
        <begin position="450"/>
        <end position="598"/>
    </location>
</feature>
<dbReference type="Gene3D" id="2.40.30.10">
    <property type="entry name" value="Translation factors"/>
    <property type="match status" value="2"/>
</dbReference>
<evidence type="ECO:0000313" key="14">
    <source>
        <dbReference type="EMBL" id="AFI06618.1"/>
    </source>
</evidence>
<evidence type="ECO:0000256" key="10">
    <source>
        <dbReference type="RuleBase" id="RU000644"/>
    </source>
</evidence>
<dbReference type="InterPro" id="IPR000178">
    <property type="entry name" value="TF_IF2_bacterial-like"/>
</dbReference>
<evidence type="ECO:0000256" key="11">
    <source>
        <dbReference type="SAM" id="Coils"/>
    </source>
</evidence>
<dbReference type="PROSITE" id="PS01176">
    <property type="entry name" value="IF2"/>
    <property type="match status" value="1"/>
</dbReference>
<dbReference type="InterPro" id="IPR027417">
    <property type="entry name" value="P-loop_NTPase"/>
</dbReference>
<dbReference type="AlphaFoldDB" id="I0EUJ9"/>
<feature type="coiled-coil region" evidence="11">
    <location>
        <begin position="309"/>
        <end position="339"/>
    </location>
</feature>
<dbReference type="GO" id="GO:0003924">
    <property type="term" value="F:GTPase activity"/>
    <property type="evidence" value="ECO:0007669"/>
    <property type="project" value="UniProtKB-UniRule"/>
</dbReference>
<dbReference type="Pfam" id="PF00009">
    <property type="entry name" value="GTP_EFTU"/>
    <property type="match status" value="1"/>
</dbReference>
<feature type="binding site" evidence="9">
    <location>
        <begin position="502"/>
        <end position="506"/>
    </location>
    <ligand>
        <name>GTP</name>
        <dbReference type="ChEBI" id="CHEBI:37565"/>
    </ligand>
</feature>
<protein>
    <recommendedName>
        <fullName evidence="2 9">Translation initiation factor IF-2</fullName>
    </recommendedName>
</protein>
<feature type="domain" description="Tr-type G" evidence="13">
    <location>
        <begin position="447"/>
        <end position="614"/>
    </location>
</feature>
<dbReference type="InterPro" id="IPR015760">
    <property type="entry name" value="TIF_IF2"/>
</dbReference>
<comment type="function">
    <text evidence="8 9 10">One of the essential components for the initiation of protein synthesis. Protects formylmethionyl-tRNA from spontaneous hydrolysis and promotes its binding to the 30S ribosomal subunits. Also involved in the hydrolysis of GTP during the formation of the 70S ribosomal complex.</text>
</comment>
<dbReference type="InterPro" id="IPR036925">
    <property type="entry name" value="TIF_IF2_dom3_sf"/>
</dbReference>
<dbReference type="GO" id="GO:0003743">
    <property type="term" value="F:translation initiation factor activity"/>
    <property type="evidence" value="ECO:0007669"/>
    <property type="project" value="UniProtKB-UniRule"/>
</dbReference>
<dbReference type="InterPro" id="IPR009000">
    <property type="entry name" value="Transl_B-barrel_sf"/>
</dbReference>
<dbReference type="InterPro" id="IPR044145">
    <property type="entry name" value="IF2_II"/>
</dbReference>
<evidence type="ECO:0000256" key="4">
    <source>
        <dbReference type="ARBA" id="ARBA00022540"/>
    </source>
</evidence>
<dbReference type="OrthoDB" id="9811804at2"/>
<feature type="compositionally biased region" description="Basic residues" evidence="12">
    <location>
        <begin position="212"/>
        <end position="223"/>
    </location>
</feature>
<dbReference type="PROSITE" id="PS51722">
    <property type="entry name" value="G_TR_2"/>
    <property type="match status" value="1"/>
</dbReference>
<dbReference type="CDD" id="cd01887">
    <property type="entry name" value="IF2_eIF5B"/>
    <property type="match status" value="1"/>
</dbReference>
<keyword evidence="6 9" id="KW-0648">Protein biosynthesis</keyword>
<dbReference type="SUPFAM" id="SSF52540">
    <property type="entry name" value="P-loop containing nucleoside triphosphate hydrolases"/>
    <property type="match status" value="1"/>
</dbReference>
<dbReference type="CDD" id="cd03692">
    <property type="entry name" value="mtIF2_IVc"/>
    <property type="match status" value="1"/>
</dbReference>
<dbReference type="Pfam" id="PF22042">
    <property type="entry name" value="EF-G_D2"/>
    <property type="match status" value="1"/>
</dbReference>
<feature type="compositionally biased region" description="Basic and acidic residues" evidence="12">
    <location>
        <begin position="191"/>
        <end position="211"/>
    </location>
</feature>
<evidence type="ECO:0000259" key="13">
    <source>
        <dbReference type="PROSITE" id="PS51722"/>
    </source>
</evidence>
<dbReference type="InterPro" id="IPR023115">
    <property type="entry name" value="TIF_IF2_dom3"/>
</dbReference>
<feature type="compositionally biased region" description="Basic and acidic residues" evidence="12">
    <location>
        <begin position="94"/>
        <end position="121"/>
    </location>
</feature>
<dbReference type="NCBIfam" id="TIGR00487">
    <property type="entry name" value="IF-2"/>
    <property type="match status" value="1"/>
</dbReference>
<dbReference type="Proteomes" id="UP000005013">
    <property type="component" value="Chromosome"/>
</dbReference>
<dbReference type="STRING" id="1163745.HCD_08170"/>
<evidence type="ECO:0000256" key="12">
    <source>
        <dbReference type="SAM" id="MobiDB-lite"/>
    </source>
</evidence>
<evidence type="ECO:0000256" key="9">
    <source>
        <dbReference type="HAMAP-Rule" id="MF_00100"/>
    </source>
</evidence>
<dbReference type="InterPro" id="IPR000795">
    <property type="entry name" value="T_Tr_GTP-bd_dom"/>
</dbReference>
<comment type="similarity">
    <text evidence="1 9 10">Belongs to the TRAFAC class translation factor GTPase superfamily. Classic translation factor GTPase family. IF-2 subfamily.</text>
</comment>
<dbReference type="GO" id="GO:0005525">
    <property type="term" value="F:GTP binding"/>
    <property type="evidence" value="ECO:0007669"/>
    <property type="project" value="UniProtKB-KW"/>
</dbReference>
<dbReference type="SUPFAM" id="SSF52156">
    <property type="entry name" value="Initiation factor IF2/eIF5b, domain 3"/>
    <property type="match status" value="1"/>
</dbReference>
<keyword evidence="15" id="KW-1185">Reference proteome</keyword>
<sequence>MSGMVDLKEFVTELGKTQKELKNIIEQAKDIGLELKTNSKITPEQADKLYKYIVDGIKEQVQSNKVAKTLEKEDLDELAAKSQKSLETSKISKPKKEEKSSKEATKENTRATKEVKEEKRAKELATPIVKKREIEIVSTFENGTNLTENASIKESASKSITNIEREKAKQKLQEIQKTREALNKLAQSPSAKRETSTIAKSEQEHLETKRHENIKRRMGIRIVRRNDESENSVIESKKPTQSAAAIFEDFKKEWQEKDKQETKKAKKPSKSKTTSIAKNNKSHKIDFSDARDFKGNDIYDDDADEILLFDLHEQDNLNKEEEEKEARQNINDRVRVQRKNPWMSEGGIKRHSKKKRVFRNDNSQKVVQSTISIPEEVRVYEFAEKANLNLADVIKTLFNLGLMVTKNDFLDKDSIEILAEEFHLEISIQNTLEEFEVEEVLEGIKKERPPVVTIMGHVDHGKTSLLDKIRDKRVAHTEAGGITQHIGAYMVEKNNKWVSFIDTPGHEAFSQMRNRGAQVTDIAVIVIAADDGVKQQTIEALEHAKAANVPVIFAMNKMDKENINPDKLKAECAELGYNPVDWGGEYEFIPVSAKTGDGIDNLLETILIQADIMELQAIEEASARAIVLEGSVEKGRGAVATVIVQNGTLNVGDSFYAETAFGKVRTMTDDQGKSIQSLKPSMVALITGLSEVPPAGSVLIGVENDSIARLQAQKRATYLRQKALSKSTKVSFDELSEMVANKELKNIPVIIKADTQGSLEAIKNSLLELNNEEVAIQVIHSGVGGITENDLSLVASSEHAVILGFNIRPTGNVKNKAKEWNVSIKTYTVIYALIEEMRSLLLGLMSPIIEEEHTGQAEVRETFNIPKVGTIAGCVVSDGVVTRGIKVRLIRDGVIIHTGEILSLKRFKDDAKEVSKGYECGIMLENYNEIKVGDVFETYKEIHKKRTL</sequence>
<evidence type="ECO:0000313" key="15">
    <source>
        <dbReference type="Proteomes" id="UP000005013"/>
    </source>
</evidence>
<dbReference type="HAMAP" id="MF_00100_B">
    <property type="entry name" value="IF_2_B"/>
    <property type="match status" value="1"/>
</dbReference>
<dbReference type="PANTHER" id="PTHR43381">
    <property type="entry name" value="TRANSLATION INITIATION FACTOR IF-2-RELATED"/>
    <property type="match status" value="1"/>
</dbReference>
<dbReference type="KEGG" id="hcm:HCD_08170"/>
<dbReference type="InterPro" id="IPR006847">
    <property type="entry name" value="IF2_N"/>
</dbReference>
<reference evidence="14 15" key="1">
    <citation type="journal article" date="2013" name="PLoS ONE">
        <title>Sequence Divergence and Conservation in Genomes ofHelicobacter cetorum Strains from a Dolphin and a Whale.</title>
        <authorList>
            <person name="Kersulyte D."/>
            <person name="Rossi M."/>
            <person name="Berg D.E."/>
        </authorList>
    </citation>
    <scope>NUCLEOTIDE SEQUENCE [LARGE SCALE GENOMIC DNA]</scope>
    <source>
        <strain evidence="14 15">MIT 99-5656</strain>
    </source>
</reference>
<feature type="binding site" evidence="9">
    <location>
        <begin position="556"/>
        <end position="559"/>
    </location>
    <ligand>
        <name>GTP</name>
        <dbReference type="ChEBI" id="CHEBI:37565"/>
    </ligand>
</feature>
<dbReference type="RefSeq" id="WP_014660083.1">
    <property type="nucleotide sequence ID" value="NC_017735.1"/>
</dbReference>
<dbReference type="SUPFAM" id="SSF50447">
    <property type="entry name" value="Translation proteins"/>
    <property type="match status" value="2"/>
</dbReference>
<dbReference type="PATRIC" id="fig|1163745.3.peg.1733"/>
<dbReference type="FunFam" id="3.40.50.10050:FF:000001">
    <property type="entry name" value="Translation initiation factor IF-2"/>
    <property type="match status" value="1"/>
</dbReference>